<evidence type="ECO:0000313" key="3">
    <source>
        <dbReference type="Proteomes" id="UP001595740"/>
    </source>
</evidence>
<feature type="chain" id="PRO_5045809331" description="Secreted protein" evidence="1">
    <location>
        <begin position="19"/>
        <end position="129"/>
    </location>
</feature>
<keyword evidence="1" id="KW-0732">Signal</keyword>
<name>A0ABV7RSI7_9GAMM</name>
<accession>A0ABV7RSI7</accession>
<dbReference type="EMBL" id="JBHRXK010000014">
    <property type="protein sequence ID" value="MFC3552465.1"/>
    <property type="molecule type" value="Genomic_DNA"/>
</dbReference>
<gene>
    <name evidence="2" type="ORF">ACFOLC_15785</name>
</gene>
<organism evidence="2 3">
    <name type="scientific">Lysobacter cavernae</name>
    <dbReference type="NCBI Taxonomy" id="1685901"/>
    <lineage>
        <taxon>Bacteria</taxon>
        <taxon>Pseudomonadati</taxon>
        <taxon>Pseudomonadota</taxon>
        <taxon>Gammaproteobacteria</taxon>
        <taxon>Lysobacterales</taxon>
        <taxon>Lysobacteraceae</taxon>
        <taxon>Lysobacter</taxon>
    </lineage>
</organism>
<feature type="signal peptide" evidence="1">
    <location>
        <begin position="1"/>
        <end position="18"/>
    </location>
</feature>
<dbReference type="RefSeq" id="WP_386760226.1">
    <property type="nucleotide sequence ID" value="NZ_JBHRXK010000014.1"/>
</dbReference>
<comment type="caution">
    <text evidence="2">The sequence shown here is derived from an EMBL/GenBank/DDBJ whole genome shotgun (WGS) entry which is preliminary data.</text>
</comment>
<reference evidence="3" key="1">
    <citation type="journal article" date="2019" name="Int. J. Syst. Evol. Microbiol.">
        <title>The Global Catalogue of Microorganisms (GCM) 10K type strain sequencing project: providing services to taxonomists for standard genome sequencing and annotation.</title>
        <authorList>
            <consortium name="The Broad Institute Genomics Platform"/>
            <consortium name="The Broad Institute Genome Sequencing Center for Infectious Disease"/>
            <person name="Wu L."/>
            <person name="Ma J."/>
        </authorList>
    </citation>
    <scope>NUCLEOTIDE SEQUENCE [LARGE SCALE GENOMIC DNA]</scope>
    <source>
        <strain evidence="3">KCTC 42875</strain>
    </source>
</reference>
<proteinExistence type="predicted"/>
<evidence type="ECO:0000313" key="2">
    <source>
        <dbReference type="EMBL" id="MFC3552465.1"/>
    </source>
</evidence>
<protein>
    <recommendedName>
        <fullName evidence="4">Secreted protein</fullName>
    </recommendedName>
</protein>
<sequence length="129" mass="13609">MRSILAFVYSLLAMVGFMDGPGTTVVARTTVDGVDQLFSRTEVAPGKAHFQCLRSASGRCHYALFASQCTLSGSTTGSAGATCSTRPLDTFDLAIGQTRDLSSLPADFRQCVSHRAGAMAPDCTPLAQR</sequence>
<keyword evidence="3" id="KW-1185">Reference proteome</keyword>
<evidence type="ECO:0008006" key="4">
    <source>
        <dbReference type="Google" id="ProtNLM"/>
    </source>
</evidence>
<evidence type="ECO:0000256" key="1">
    <source>
        <dbReference type="SAM" id="SignalP"/>
    </source>
</evidence>
<dbReference type="Proteomes" id="UP001595740">
    <property type="component" value="Unassembled WGS sequence"/>
</dbReference>